<dbReference type="Pfam" id="PF00359">
    <property type="entry name" value="PTS_EIIA_2"/>
    <property type="match status" value="1"/>
</dbReference>
<dbReference type="Gene3D" id="3.40.50.2300">
    <property type="match status" value="1"/>
</dbReference>
<feature type="transmembrane region" description="Helical" evidence="12">
    <location>
        <begin position="327"/>
        <end position="351"/>
    </location>
</feature>
<dbReference type="STRING" id="743966.MYB_01905"/>
<reference evidence="16 17" key="1">
    <citation type="journal article" date="2014" name="Genome Announc.">
        <title>Complete Genome Sequence of Mycoplasma bovoculi Strain M165/69T (ATCC 29104).</title>
        <authorList>
            <person name="Calcutt M.J."/>
            <person name="Foecking M.F."/>
        </authorList>
    </citation>
    <scope>NUCLEOTIDE SEQUENCE [LARGE SCALE GENOMIC DNA]</scope>
    <source>
        <strain evidence="16">M165/69</strain>
    </source>
</reference>
<evidence type="ECO:0000256" key="8">
    <source>
        <dbReference type="ARBA" id="ARBA00022692"/>
    </source>
</evidence>
<dbReference type="HOGENOM" id="CLU_013155_1_0_14"/>
<keyword evidence="4" id="KW-0597">Phosphoprotein</keyword>
<dbReference type="InterPro" id="IPR006327">
    <property type="entry name" value="PTS_IIC_fruc"/>
</dbReference>
<dbReference type="GO" id="GO:0005351">
    <property type="term" value="F:carbohydrate:proton symporter activity"/>
    <property type="evidence" value="ECO:0007669"/>
    <property type="project" value="InterPro"/>
</dbReference>
<keyword evidence="3" id="KW-1003">Cell membrane</keyword>
<evidence type="ECO:0000256" key="4">
    <source>
        <dbReference type="ARBA" id="ARBA00022553"/>
    </source>
</evidence>
<evidence type="ECO:0000256" key="5">
    <source>
        <dbReference type="ARBA" id="ARBA00022597"/>
    </source>
</evidence>
<protein>
    <submittedName>
        <fullName evidence="16">PTS system, fructose-specific IIABC component</fullName>
    </submittedName>
</protein>
<dbReference type="eggNOG" id="COG1762">
    <property type="taxonomic scope" value="Bacteria"/>
</dbReference>
<evidence type="ECO:0000256" key="3">
    <source>
        <dbReference type="ARBA" id="ARBA00022475"/>
    </source>
</evidence>
<evidence type="ECO:0000259" key="13">
    <source>
        <dbReference type="PROSITE" id="PS51094"/>
    </source>
</evidence>
<dbReference type="SUPFAM" id="SSF55804">
    <property type="entry name" value="Phoshotransferase/anion transport protein"/>
    <property type="match status" value="1"/>
</dbReference>
<keyword evidence="7" id="KW-0598">Phosphotransferase system</keyword>
<sequence length="665" mass="70623">MKIFTIENIFLNQKLDSKQQVFDFVAQVAVEKGIVNDGKQLVVDLWSREEQITTGIEQEFAIPHCQSNVVSKPTLFFISLQTGIDWQNFDGTLAKYLFVILLPKVEKDTTQVETLSKIATLVLDSKISSILKSNDKNAIFEAITSQKESENIEEQQEKPLAIGITSCPVGIAHTYLAAERLEQALIRAGYKPHIETRGSVGAKNVISQSQITQAQFVIIAADVEIDDSIFVGKKVLKTSTKEAIHKSDSVVEKAKNASVLIKEGSTNQIPTNVQGQKTGFIRHIITGISYMIPYVIFGGIMIALSLGIGKAIYGNNSAAPKGDFLDWMLQIGVISFQIMIGALGAYIAYSIAGRAALMPGFVTATIANNAGLFYSIGGITVVTPMGFIGAILFGFLVGHTVKYITALKIQKSLSAIVPMFVIPIGVTLFYSLIVIFVIGAPVGWVMDKFIDGLKSIFSAKGEIKSVSLGVAFVLGILLGGMAGFDMGGPINKVAFLTSSALVTSGVFEPMGMVGAAIPVAPLGMGLTTLVFYKKFNKEEKSLGVSALIMGFIGISEGAIPFAVADPKRVILANVVGSAVAGGIAGLLSVTNAAAHGGPIVAILGAVGSHVHGVALGILFFFIAIIAGSLTTMLIYGFTRNRNFAILDKIGLAIKKSITFKGGKNA</sequence>
<dbReference type="InterPro" id="IPR004715">
    <property type="entry name" value="PTS_IIA_fruc"/>
</dbReference>
<accession>W5V0U5</accession>
<dbReference type="InterPro" id="IPR003352">
    <property type="entry name" value="PTS_EIIC"/>
</dbReference>
<dbReference type="CDD" id="cd00211">
    <property type="entry name" value="PTS_IIA_fru"/>
    <property type="match status" value="1"/>
</dbReference>
<evidence type="ECO:0000256" key="7">
    <source>
        <dbReference type="ARBA" id="ARBA00022683"/>
    </source>
</evidence>
<proteinExistence type="predicted"/>
<feature type="transmembrane region" description="Helical" evidence="12">
    <location>
        <begin position="510"/>
        <end position="532"/>
    </location>
</feature>
<feature type="transmembrane region" description="Helical" evidence="12">
    <location>
        <begin position="284"/>
        <end position="307"/>
    </location>
</feature>
<keyword evidence="5" id="KW-0762">Sugar transport</keyword>
<evidence type="ECO:0000259" key="15">
    <source>
        <dbReference type="PROSITE" id="PS51104"/>
    </source>
</evidence>
<dbReference type="PROSITE" id="PS51099">
    <property type="entry name" value="PTS_EIIB_TYPE_2"/>
    <property type="match status" value="1"/>
</dbReference>
<feature type="domain" description="PTS EIIB type-2" evidence="14">
    <location>
        <begin position="159"/>
        <end position="256"/>
    </location>
</feature>
<dbReference type="InterPro" id="IPR002178">
    <property type="entry name" value="PTS_EIIA_type-2_dom"/>
</dbReference>
<feature type="domain" description="PTS EIIA type-2" evidence="13">
    <location>
        <begin position="2"/>
        <end position="146"/>
    </location>
</feature>
<dbReference type="GO" id="GO:0009401">
    <property type="term" value="P:phosphoenolpyruvate-dependent sugar phosphotransferase system"/>
    <property type="evidence" value="ECO:0007669"/>
    <property type="project" value="UniProtKB-KW"/>
</dbReference>
<dbReference type="GO" id="GO:0090563">
    <property type="term" value="F:protein-phosphocysteine-sugar phosphotransferase activity"/>
    <property type="evidence" value="ECO:0007669"/>
    <property type="project" value="TreeGrafter"/>
</dbReference>
<dbReference type="GO" id="GO:0022877">
    <property type="term" value="F:protein-N(PI)-phosphohistidine-fructose phosphotransferase system transporter activity"/>
    <property type="evidence" value="ECO:0007669"/>
    <property type="project" value="InterPro"/>
</dbReference>
<feature type="transmembrane region" description="Helical" evidence="12">
    <location>
        <begin position="416"/>
        <end position="445"/>
    </location>
</feature>
<dbReference type="KEGG" id="mbc:MYB_01905"/>
<dbReference type="PROSITE" id="PS51094">
    <property type="entry name" value="PTS_EIIA_TYPE_2"/>
    <property type="match status" value="1"/>
</dbReference>
<comment type="subcellular location">
    <subcellularLocation>
        <location evidence="1">Cell inner membrane</location>
        <topology evidence="1">Multi-pass membrane protein</topology>
    </subcellularLocation>
</comment>
<feature type="domain" description="PTS EIIC type-2" evidence="15">
    <location>
        <begin position="280"/>
        <end position="637"/>
    </location>
</feature>
<dbReference type="PANTHER" id="PTHR30505">
    <property type="entry name" value="FRUCTOSE-LIKE PERMEASE"/>
    <property type="match status" value="1"/>
</dbReference>
<dbReference type="OrthoDB" id="9782569at2"/>
<dbReference type="AlphaFoldDB" id="W5V0U5"/>
<evidence type="ECO:0000256" key="11">
    <source>
        <dbReference type="ARBA" id="ARBA00023136"/>
    </source>
</evidence>
<dbReference type="InterPro" id="IPR016152">
    <property type="entry name" value="PTrfase/Anion_transptr"/>
</dbReference>
<organism evidence="16 17">
    <name type="scientific">Mesomycoplasma bovoculi M165/69</name>
    <dbReference type="NCBI Taxonomy" id="743966"/>
    <lineage>
        <taxon>Bacteria</taxon>
        <taxon>Bacillati</taxon>
        <taxon>Mycoplasmatota</taxon>
        <taxon>Mycoplasmoidales</taxon>
        <taxon>Metamycoplasmataceae</taxon>
        <taxon>Mesomycoplasma</taxon>
    </lineage>
</organism>
<keyword evidence="6" id="KW-0808">Transferase</keyword>
<dbReference type="Gene3D" id="3.40.930.10">
    <property type="entry name" value="Mannitol-specific EII, Chain A"/>
    <property type="match status" value="1"/>
</dbReference>
<evidence type="ECO:0000313" key="16">
    <source>
        <dbReference type="EMBL" id="AHH45388.1"/>
    </source>
</evidence>
<keyword evidence="17" id="KW-1185">Reference proteome</keyword>
<dbReference type="InterPro" id="IPR003353">
    <property type="entry name" value="PTS_IIB_fruc"/>
</dbReference>
<dbReference type="NCBIfam" id="TIGR00829">
    <property type="entry name" value="FRU"/>
    <property type="match status" value="1"/>
</dbReference>
<dbReference type="RefSeq" id="WP_022935442.1">
    <property type="nucleotide sequence ID" value="NZ_CP007154.1"/>
</dbReference>
<keyword evidence="2" id="KW-0813">Transport</keyword>
<feature type="transmembrane region" description="Helical" evidence="12">
    <location>
        <begin position="592"/>
        <end position="611"/>
    </location>
</feature>
<evidence type="ECO:0000256" key="2">
    <source>
        <dbReference type="ARBA" id="ARBA00022448"/>
    </source>
</evidence>
<keyword evidence="10 12" id="KW-1133">Transmembrane helix</keyword>
<feature type="transmembrane region" description="Helical" evidence="12">
    <location>
        <begin position="617"/>
        <end position="638"/>
    </location>
</feature>
<evidence type="ECO:0000256" key="12">
    <source>
        <dbReference type="SAM" id="Phobius"/>
    </source>
</evidence>
<dbReference type="CDD" id="cd05569">
    <property type="entry name" value="PTS_IIB_fructose"/>
    <property type="match status" value="1"/>
</dbReference>
<dbReference type="PROSITE" id="PS51104">
    <property type="entry name" value="PTS_EIIC_TYPE_2"/>
    <property type="match status" value="1"/>
</dbReference>
<evidence type="ECO:0000256" key="9">
    <source>
        <dbReference type="ARBA" id="ARBA00022777"/>
    </source>
</evidence>
<dbReference type="NCBIfam" id="TIGR00848">
    <property type="entry name" value="fruA"/>
    <property type="match status" value="1"/>
</dbReference>
<dbReference type="InterPro" id="IPR013011">
    <property type="entry name" value="PTS_EIIB_2"/>
</dbReference>
<dbReference type="SUPFAM" id="SSF52794">
    <property type="entry name" value="PTS system IIB component-like"/>
    <property type="match status" value="1"/>
</dbReference>
<dbReference type="InterPro" id="IPR036095">
    <property type="entry name" value="PTS_EIIB-like_sf"/>
</dbReference>
<dbReference type="GO" id="GO:0005886">
    <property type="term" value="C:plasma membrane"/>
    <property type="evidence" value="ECO:0007669"/>
    <property type="project" value="UniProtKB-SubCell"/>
</dbReference>
<dbReference type="PANTHER" id="PTHR30505:SF0">
    <property type="entry name" value="FRUCTOSE-LIKE PTS SYSTEM EIIBC COMPONENT-RELATED"/>
    <property type="match status" value="1"/>
</dbReference>
<dbReference type="eggNOG" id="COG1445">
    <property type="taxonomic scope" value="Bacteria"/>
</dbReference>
<dbReference type="InterPro" id="IPR003501">
    <property type="entry name" value="PTS_EIIB_2/3"/>
</dbReference>
<dbReference type="Pfam" id="PF02378">
    <property type="entry name" value="PTS_EIIC"/>
    <property type="match status" value="1"/>
</dbReference>
<evidence type="ECO:0000256" key="6">
    <source>
        <dbReference type="ARBA" id="ARBA00022679"/>
    </source>
</evidence>
<feature type="transmembrane region" description="Helical" evidence="12">
    <location>
        <begin position="466"/>
        <end position="490"/>
    </location>
</feature>
<keyword evidence="9" id="KW-0418">Kinase</keyword>
<dbReference type="PATRIC" id="fig|743966.3.peg.385"/>
<dbReference type="Proteomes" id="UP000019229">
    <property type="component" value="Chromosome"/>
</dbReference>
<evidence type="ECO:0000256" key="1">
    <source>
        <dbReference type="ARBA" id="ARBA00004429"/>
    </source>
</evidence>
<evidence type="ECO:0000256" key="10">
    <source>
        <dbReference type="ARBA" id="ARBA00022989"/>
    </source>
</evidence>
<dbReference type="NCBIfam" id="TIGR01427">
    <property type="entry name" value="PTS_IIC_fructo"/>
    <property type="match status" value="1"/>
</dbReference>
<dbReference type="InterPro" id="IPR013014">
    <property type="entry name" value="PTS_EIIC_2"/>
</dbReference>
<dbReference type="Pfam" id="PF02302">
    <property type="entry name" value="PTS_IIB"/>
    <property type="match status" value="1"/>
</dbReference>
<dbReference type="InterPro" id="IPR050864">
    <property type="entry name" value="Bacterial_PTS_Sugar_Transport"/>
</dbReference>
<dbReference type="eggNOG" id="COG1299">
    <property type="taxonomic scope" value="Bacteria"/>
</dbReference>
<gene>
    <name evidence="16" type="primary">fruA</name>
    <name evidence="16" type="ORF">MYB_01905</name>
</gene>
<feature type="transmembrane region" description="Helical" evidence="12">
    <location>
        <begin position="544"/>
        <end position="563"/>
    </location>
</feature>
<evidence type="ECO:0000259" key="14">
    <source>
        <dbReference type="PROSITE" id="PS51099"/>
    </source>
</evidence>
<evidence type="ECO:0000313" key="17">
    <source>
        <dbReference type="Proteomes" id="UP000019229"/>
    </source>
</evidence>
<dbReference type="EMBL" id="CP007154">
    <property type="protein sequence ID" value="AHH45388.1"/>
    <property type="molecule type" value="Genomic_DNA"/>
</dbReference>
<keyword evidence="8 12" id="KW-0812">Transmembrane</keyword>
<feature type="transmembrane region" description="Helical" evidence="12">
    <location>
        <begin position="372"/>
        <end position="396"/>
    </location>
</feature>
<dbReference type="GO" id="GO:0016301">
    <property type="term" value="F:kinase activity"/>
    <property type="evidence" value="ECO:0007669"/>
    <property type="project" value="UniProtKB-KW"/>
</dbReference>
<name>W5V0U5_9BACT</name>
<keyword evidence="11 12" id="KW-0472">Membrane</keyword>